<keyword evidence="2" id="KW-1003">Cell membrane</keyword>
<accession>A0A4P6EPR1</accession>
<dbReference type="PANTHER" id="PTHR35007">
    <property type="entry name" value="INTEGRAL MEMBRANE PROTEIN-RELATED"/>
    <property type="match status" value="1"/>
</dbReference>
<organism evidence="8 9">
    <name type="scientific">Xylanimonas allomyrinae</name>
    <dbReference type="NCBI Taxonomy" id="2509459"/>
    <lineage>
        <taxon>Bacteria</taxon>
        <taxon>Bacillati</taxon>
        <taxon>Actinomycetota</taxon>
        <taxon>Actinomycetes</taxon>
        <taxon>Micrococcales</taxon>
        <taxon>Promicromonosporaceae</taxon>
        <taxon>Xylanimonas</taxon>
    </lineage>
</organism>
<keyword evidence="4 6" id="KW-1133">Transmembrane helix</keyword>
<dbReference type="Pfam" id="PF00482">
    <property type="entry name" value="T2SSF"/>
    <property type="match status" value="1"/>
</dbReference>
<dbReference type="AlphaFoldDB" id="A0A4P6EPR1"/>
<dbReference type="EMBL" id="CP035495">
    <property type="protein sequence ID" value="QAY64930.1"/>
    <property type="molecule type" value="Genomic_DNA"/>
</dbReference>
<dbReference type="KEGG" id="xyl:ET495_14635"/>
<evidence type="ECO:0000256" key="5">
    <source>
        <dbReference type="ARBA" id="ARBA00023136"/>
    </source>
</evidence>
<proteinExistence type="predicted"/>
<keyword evidence="3 6" id="KW-0812">Transmembrane</keyword>
<name>A0A4P6EPR1_9MICO</name>
<sequence>MLAAAGGLAAATPWLLASAATRRRCARLGAAPPAARDAVDGLGIEVTVVLELLGAALGAGAGVPRALQATGDAVGGIDGVALRAVAASLRLGAPWTEAWGGVPPRLEVVGHALRPAWEEGAAPGAALRAASDELRRSRRDAARLAAGRLAVRLVLPLGACFLPAFVLVGLVPVLLALGVGLLGR</sequence>
<evidence type="ECO:0000313" key="8">
    <source>
        <dbReference type="EMBL" id="QAY64930.1"/>
    </source>
</evidence>
<feature type="domain" description="Type II secretion system protein GspF" evidence="7">
    <location>
        <begin position="50"/>
        <end position="170"/>
    </location>
</feature>
<gene>
    <name evidence="8" type="ORF">ET495_14635</name>
</gene>
<dbReference type="InterPro" id="IPR018076">
    <property type="entry name" value="T2SS_GspF_dom"/>
</dbReference>
<protein>
    <submittedName>
        <fullName evidence="8">Secretion system protein</fullName>
    </submittedName>
</protein>
<dbReference type="Proteomes" id="UP000291758">
    <property type="component" value="Chromosome"/>
</dbReference>
<keyword evidence="5 6" id="KW-0472">Membrane</keyword>
<dbReference type="GO" id="GO:0005886">
    <property type="term" value="C:plasma membrane"/>
    <property type="evidence" value="ECO:0007669"/>
    <property type="project" value="UniProtKB-SubCell"/>
</dbReference>
<evidence type="ECO:0000313" key="9">
    <source>
        <dbReference type="Proteomes" id="UP000291758"/>
    </source>
</evidence>
<feature type="transmembrane region" description="Helical" evidence="6">
    <location>
        <begin position="161"/>
        <end position="182"/>
    </location>
</feature>
<dbReference type="PANTHER" id="PTHR35007:SF3">
    <property type="entry name" value="POSSIBLE CONSERVED ALANINE RICH MEMBRANE PROTEIN"/>
    <property type="match status" value="1"/>
</dbReference>
<reference evidence="8 9" key="1">
    <citation type="submission" date="2019-01" db="EMBL/GenBank/DDBJ databases">
        <title>Genome sequencing of strain 2JSPR-7.</title>
        <authorList>
            <person name="Heo J."/>
            <person name="Kim S.-J."/>
            <person name="Kim J.-S."/>
            <person name="Hong S.-B."/>
            <person name="Kwon S.-W."/>
        </authorList>
    </citation>
    <scope>NUCLEOTIDE SEQUENCE [LARGE SCALE GENOMIC DNA]</scope>
    <source>
        <strain evidence="8 9">2JSPR-7</strain>
    </source>
</reference>
<evidence type="ECO:0000256" key="6">
    <source>
        <dbReference type="SAM" id="Phobius"/>
    </source>
</evidence>
<keyword evidence="9" id="KW-1185">Reference proteome</keyword>
<comment type="subcellular location">
    <subcellularLocation>
        <location evidence="1">Cell membrane</location>
        <topology evidence="1">Multi-pass membrane protein</topology>
    </subcellularLocation>
</comment>
<evidence type="ECO:0000256" key="2">
    <source>
        <dbReference type="ARBA" id="ARBA00022475"/>
    </source>
</evidence>
<evidence type="ECO:0000256" key="4">
    <source>
        <dbReference type="ARBA" id="ARBA00022989"/>
    </source>
</evidence>
<evidence type="ECO:0000256" key="3">
    <source>
        <dbReference type="ARBA" id="ARBA00022692"/>
    </source>
</evidence>
<evidence type="ECO:0000256" key="1">
    <source>
        <dbReference type="ARBA" id="ARBA00004651"/>
    </source>
</evidence>
<evidence type="ECO:0000259" key="7">
    <source>
        <dbReference type="Pfam" id="PF00482"/>
    </source>
</evidence>